<dbReference type="InterPro" id="IPR006652">
    <property type="entry name" value="Kelch_1"/>
</dbReference>
<keyword evidence="1" id="KW-0880">Kelch repeat</keyword>
<dbReference type="Gene3D" id="2.130.10.80">
    <property type="entry name" value="Galactose oxidase/kelch, beta-propeller"/>
    <property type="match status" value="2"/>
</dbReference>
<dbReference type="SMART" id="SM00612">
    <property type="entry name" value="Kelch"/>
    <property type="match status" value="2"/>
</dbReference>
<dbReference type="SUPFAM" id="SSF54695">
    <property type="entry name" value="POZ domain"/>
    <property type="match status" value="2"/>
</dbReference>
<dbReference type="Gene3D" id="3.30.710.10">
    <property type="entry name" value="Potassium Channel Kv1.1, Chain A"/>
    <property type="match status" value="3"/>
</dbReference>
<dbReference type="Pfam" id="PF00651">
    <property type="entry name" value="BTB"/>
    <property type="match status" value="2"/>
</dbReference>
<keyword evidence="2" id="KW-0677">Repeat</keyword>
<evidence type="ECO:0000313" key="4">
    <source>
        <dbReference type="EMBL" id="VDL76264.1"/>
    </source>
</evidence>
<dbReference type="InterPro" id="IPR011333">
    <property type="entry name" value="SKP1/BTB/POZ_sf"/>
</dbReference>
<evidence type="ECO:0000256" key="1">
    <source>
        <dbReference type="ARBA" id="ARBA00022441"/>
    </source>
</evidence>
<dbReference type="InterPro" id="IPR015915">
    <property type="entry name" value="Kelch-typ_b-propeller"/>
</dbReference>
<dbReference type="PANTHER" id="PTHR24412:SF475">
    <property type="entry name" value="KELCH-LIKE PROTEIN 17"/>
    <property type="match status" value="1"/>
</dbReference>
<reference evidence="6" key="1">
    <citation type="submission" date="2016-04" db="UniProtKB">
        <authorList>
            <consortium name="WormBaseParasite"/>
        </authorList>
    </citation>
    <scope>IDENTIFICATION</scope>
</reference>
<keyword evidence="5" id="KW-1185">Reference proteome</keyword>
<evidence type="ECO:0000256" key="2">
    <source>
        <dbReference type="ARBA" id="ARBA00022737"/>
    </source>
</evidence>
<proteinExistence type="predicted"/>
<evidence type="ECO:0000313" key="5">
    <source>
        <dbReference type="Proteomes" id="UP000271162"/>
    </source>
</evidence>
<evidence type="ECO:0000313" key="6">
    <source>
        <dbReference type="WBParaSite" id="NBR_0001267401-mRNA-1"/>
    </source>
</evidence>
<dbReference type="PROSITE" id="PS50097">
    <property type="entry name" value="BTB"/>
    <property type="match status" value="1"/>
</dbReference>
<dbReference type="Proteomes" id="UP000271162">
    <property type="component" value="Unassembled WGS sequence"/>
</dbReference>
<dbReference type="InterPro" id="IPR037293">
    <property type="entry name" value="Gal_Oxidase_central_sf"/>
</dbReference>
<gene>
    <name evidence="4" type="ORF">NBR_LOCUS12675</name>
</gene>
<dbReference type="PANTHER" id="PTHR24412">
    <property type="entry name" value="KELCH PROTEIN"/>
    <property type="match status" value="1"/>
</dbReference>
<dbReference type="SUPFAM" id="SSF117281">
    <property type="entry name" value="Kelch motif"/>
    <property type="match status" value="1"/>
</dbReference>
<dbReference type="SMART" id="SM00225">
    <property type="entry name" value="BTB"/>
    <property type="match status" value="2"/>
</dbReference>
<dbReference type="InterPro" id="IPR000210">
    <property type="entry name" value="BTB/POZ_dom"/>
</dbReference>
<reference evidence="4 5" key="2">
    <citation type="submission" date="2018-11" db="EMBL/GenBank/DDBJ databases">
        <authorList>
            <consortium name="Pathogen Informatics"/>
        </authorList>
    </citation>
    <scope>NUCLEOTIDE SEQUENCE [LARGE SCALE GENOMIC DNA]</scope>
</reference>
<dbReference type="EMBL" id="UYSL01020824">
    <property type="protein sequence ID" value="VDL76264.1"/>
    <property type="molecule type" value="Genomic_DNA"/>
</dbReference>
<evidence type="ECO:0000259" key="3">
    <source>
        <dbReference type="PROSITE" id="PS50097"/>
    </source>
</evidence>
<dbReference type="InterPro" id="IPR011705">
    <property type="entry name" value="BACK"/>
</dbReference>
<protein>
    <submittedName>
        <fullName evidence="6">Kelch-like protein 7 (inferred by orthology to a human protein)</fullName>
    </submittedName>
</protein>
<dbReference type="Pfam" id="PF07707">
    <property type="entry name" value="BACK"/>
    <property type="match status" value="1"/>
</dbReference>
<feature type="domain" description="BTB" evidence="3">
    <location>
        <begin position="28"/>
        <end position="87"/>
    </location>
</feature>
<name>A0A158R0W7_NIPBR</name>
<dbReference type="AlphaFoldDB" id="A0A158R0W7"/>
<dbReference type="STRING" id="27835.A0A158R0W7"/>
<accession>A0A158R0W7</accession>
<dbReference type="WBParaSite" id="NBR_0001267401-mRNA-1">
    <property type="protein sequence ID" value="NBR_0001267401-mRNA-1"/>
    <property type="gene ID" value="NBR_0001267401"/>
</dbReference>
<sequence>MPPEFIDEKLPAEILSKLASFREFDKFCDVTLEADSSSKAESEPNPSTSIRAHKFVLAAASPYFRVLVDYMYTGLLDINEKNVKVLFGAASVLQLDSVLSECLRYLMGNLSISNWMETAAFAKVHNCTELDDAAVLFARQHFRELVESDELMSMDESNFLHFISDDRLNPKVYSSRDFWRAGPEMQRCRWGLGVTTLNGAIFTVGGYNYKQISGDTEMLDPRQGEWISLPSMVNGRMHFGLAAVNGLIYAAGGYGVRNGNLNSVEVYDPRACRWTTAQPMLKKRSCAGATVFRGQIVVVGGDDTNGLVHSSAEREAFKWQLYEANNNQQDPYSCGREEYFIIVFVFYKLKDIDDETLRVLVDYVYTGRLDINERNVRDLFGAAEILQLHSVRSECSRYLIEHLSISNWIETAALAKAHNSTELDDAAVLFARQHFGRGHCQNSTYPKAPGMLQLGSAKKDENNGGQAKIRQAENFDCSCGRQTDT</sequence>
<dbReference type="Gene3D" id="1.25.40.420">
    <property type="match status" value="1"/>
</dbReference>
<organism evidence="6">
    <name type="scientific">Nippostrongylus brasiliensis</name>
    <name type="common">Rat hookworm</name>
    <dbReference type="NCBI Taxonomy" id="27835"/>
    <lineage>
        <taxon>Eukaryota</taxon>
        <taxon>Metazoa</taxon>
        <taxon>Ecdysozoa</taxon>
        <taxon>Nematoda</taxon>
        <taxon>Chromadorea</taxon>
        <taxon>Rhabditida</taxon>
        <taxon>Rhabditina</taxon>
        <taxon>Rhabditomorpha</taxon>
        <taxon>Strongyloidea</taxon>
        <taxon>Heligmosomidae</taxon>
        <taxon>Nippostrongylus</taxon>
    </lineage>
</organism>
<dbReference type="Pfam" id="PF01344">
    <property type="entry name" value="Kelch_1"/>
    <property type="match status" value="2"/>
</dbReference>